<evidence type="ECO:0000313" key="2">
    <source>
        <dbReference type="EMBL" id="SVE35117.1"/>
    </source>
</evidence>
<dbReference type="AlphaFoldDB" id="A0A383CRX3"/>
<gene>
    <name evidence="2" type="ORF">METZ01_LOCUS487971</name>
</gene>
<name>A0A383CRX3_9ZZZZ</name>
<reference evidence="2" key="1">
    <citation type="submission" date="2018-05" db="EMBL/GenBank/DDBJ databases">
        <authorList>
            <person name="Lanie J.A."/>
            <person name="Ng W.-L."/>
            <person name="Kazmierczak K.M."/>
            <person name="Andrzejewski T.M."/>
            <person name="Davidsen T.M."/>
            <person name="Wayne K.J."/>
            <person name="Tettelin H."/>
            <person name="Glass J.I."/>
            <person name="Rusch D."/>
            <person name="Podicherti R."/>
            <person name="Tsui H.-C.T."/>
            <person name="Winkler M.E."/>
        </authorList>
    </citation>
    <scope>NUCLEOTIDE SEQUENCE</scope>
</reference>
<dbReference type="InterPro" id="IPR029069">
    <property type="entry name" value="HotDog_dom_sf"/>
</dbReference>
<dbReference type="InterPro" id="IPR039569">
    <property type="entry name" value="FAS1-like_DH_region"/>
</dbReference>
<dbReference type="SUPFAM" id="SSF54637">
    <property type="entry name" value="Thioesterase/thiol ester dehydrase-isomerase"/>
    <property type="match status" value="1"/>
</dbReference>
<proteinExistence type="predicted"/>
<dbReference type="Gene3D" id="3.10.129.10">
    <property type="entry name" value="Hotdog Thioesterase"/>
    <property type="match status" value="1"/>
</dbReference>
<feature type="domain" description="FAS1-like dehydratase" evidence="1">
    <location>
        <begin position="8"/>
        <end position="135"/>
    </location>
</feature>
<accession>A0A383CRX3</accession>
<evidence type="ECO:0000259" key="1">
    <source>
        <dbReference type="Pfam" id="PF13452"/>
    </source>
</evidence>
<dbReference type="EMBL" id="UINC01211283">
    <property type="protein sequence ID" value="SVE35117.1"/>
    <property type="molecule type" value="Genomic_DNA"/>
</dbReference>
<dbReference type="Pfam" id="PF13452">
    <property type="entry name" value="FAS1_DH_region"/>
    <property type="match status" value="1"/>
</dbReference>
<feature type="non-terminal residue" evidence="2">
    <location>
        <position position="188"/>
    </location>
</feature>
<organism evidence="2">
    <name type="scientific">marine metagenome</name>
    <dbReference type="NCBI Taxonomy" id="408172"/>
    <lineage>
        <taxon>unclassified sequences</taxon>
        <taxon>metagenomes</taxon>
        <taxon>ecological metagenomes</taxon>
    </lineage>
</organism>
<sequence length="188" mass="20156">MPAHSSAAGSELDISTTTVTARKALAYAAGIMDTSTQVFNDDRPGGITTPPQFCVSLEWPVVNGNLSRSVVGMPPKERVRNVHASQDSIFHQTIHPGMNLSTTGTIAAIRRTRAGALTLTKLTTVDADTGQPVVTSWSTGIARDVEVVGEDVNLEHPPALPEARSEIMETVEIFVPREMSHTYTECAD</sequence>
<protein>
    <recommendedName>
        <fullName evidence="1">FAS1-like dehydratase domain-containing protein</fullName>
    </recommendedName>
</protein>